<accession>A0A928Q3W7</accession>
<name>A0A928Q3W7_9FIRM</name>
<organism evidence="2 3">
    <name type="scientific">Faecalispora sporosphaeroides</name>
    <dbReference type="NCBI Taxonomy" id="1549"/>
    <lineage>
        <taxon>Bacteria</taxon>
        <taxon>Bacillati</taxon>
        <taxon>Bacillota</taxon>
        <taxon>Clostridia</taxon>
        <taxon>Eubacteriales</taxon>
        <taxon>Oscillospiraceae</taxon>
        <taxon>Faecalispora</taxon>
    </lineage>
</organism>
<protein>
    <submittedName>
        <fullName evidence="2">U32 family peptidase</fullName>
    </submittedName>
</protein>
<gene>
    <name evidence="2" type="ORF">E7512_12810</name>
</gene>
<dbReference type="EMBL" id="SVNY01000007">
    <property type="protein sequence ID" value="MBE6834433.1"/>
    <property type="molecule type" value="Genomic_DNA"/>
</dbReference>
<dbReference type="PANTHER" id="PTHR30217">
    <property type="entry name" value="PEPTIDASE U32 FAMILY"/>
    <property type="match status" value="1"/>
</dbReference>
<evidence type="ECO:0000313" key="2">
    <source>
        <dbReference type="EMBL" id="MBE6834433.1"/>
    </source>
</evidence>
<dbReference type="Pfam" id="PF01136">
    <property type="entry name" value="Peptidase_U32"/>
    <property type="match status" value="1"/>
</dbReference>
<dbReference type="Pfam" id="PF12392">
    <property type="entry name" value="DUF3656"/>
    <property type="match status" value="1"/>
</dbReference>
<feature type="domain" description="Peptidase U32 collagenase" evidence="1">
    <location>
        <begin position="314"/>
        <end position="414"/>
    </location>
</feature>
<dbReference type="AlphaFoldDB" id="A0A928Q3W7"/>
<dbReference type="PANTHER" id="PTHR30217:SF10">
    <property type="entry name" value="23S RRNA 5-HYDROXYCYTIDINE C2501 SYNTHASE"/>
    <property type="match status" value="1"/>
</dbReference>
<evidence type="ECO:0000259" key="1">
    <source>
        <dbReference type="Pfam" id="PF12392"/>
    </source>
</evidence>
<dbReference type="Proteomes" id="UP000754750">
    <property type="component" value="Unassembled WGS sequence"/>
</dbReference>
<dbReference type="RefSeq" id="WP_326840874.1">
    <property type="nucleotide sequence ID" value="NZ_SVNY01000007.1"/>
</dbReference>
<reference evidence="2" key="1">
    <citation type="submission" date="2019-04" db="EMBL/GenBank/DDBJ databases">
        <title>Evolution of Biomass-Degrading Anaerobic Consortia Revealed by Metagenomics.</title>
        <authorList>
            <person name="Peng X."/>
        </authorList>
    </citation>
    <scope>NUCLEOTIDE SEQUENCE</scope>
    <source>
        <strain evidence="2">SIG551</strain>
    </source>
</reference>
<dbReference type="InterPro" id="IPR051454">
    <property type="entry name" value="RNA/ubiquinone_mod_enzymes"/>
</dbReference>
<comment type="caution">
    <text evidence="2">The sequence shown here is derived from an EMBL/GenBank/DDBJ whole genome shotgun (WGS) entry which is preliminary data.</text>
</comment>
<dbReference type="InterPro" id="IPR020988">
    <property type="entry name" value="Pept_U32_collagenase"/>
</dbReference>
<sequence>MEILSPAGSPDSLVAAVRSGADAVYLGGSAFSARAAAKNFDDDALRQAVEYCHARGVKVYLALNTLLRQEELPAALELAEYACSLAVDALIVQDPGLTALLHERAPKLRLNASTQMSITSPAGARLLAKNGFARVVLARELSLSQIREIRDGTKDMPVEIESFVHGALCMSVSGQCYFSSVLGSRSGNRGMCAQPCRLPFSVPGGTGHDLSLKDLSMIARISELENVGVTSAKIEGRMKRPEYVAAATAACRYSADGRPIPRELTENLSAVFSRSGFTTGYPDGTLGREMFGIRSKEDVTGATKEVFGQLHALYKDELPRVPVRLELTVRAGQPVALSAADDDGRRAEALGECPEPALSRPIDEERCRTQLQKTGGTPFFAREVQCIIEPGLSLPLSMLNRLRREALERLLALRSQREPVPFTRLPVPAARPHQPAKPPRLRASFRRAEDVPELAKQCELVYLPVDVPEKRFEELLSRGFPMAAALPRGIFGSENRLKERLNALKKAGICDVWAGTLGAVGLALESGMKVHGGFSLNAMNTPALEWLGRQGLYDTELSFELTLAQAAAIGGDLPRGLVLYGRQPLMLCRNCPGKNGAQSCAECGGNAWLTDRRGVRFPVMCDGDASEVLNSVPLYLADRMREFRGQDFGVFRFTVENSVEIEEIFRNYLGLRAVENTKRDKEQQPFTRGLYYRGIE</sequence>
<proteinExistence type="predicted"/>
<dbReference type="InterPro" id="IPR001539">
    <property type="entry name" value="Peptidase_U32"/>
</dbReference>
<evidence type="ECO:0000313" key="3">
    <source>
        <dbReference type="Proteomes" id="UP000754750"/>
    </source>
</evidence>